<keyword evidence="2" id="KW-1185">Reference proteome</keyword>
<sequence>MLDVDPERNLYLRYLLAAEMNNDERGEGEPGRHEDVYEWVPNSLALEDYAHELTFLPDLTDVIPTQLDYSADNVVCSAHSAEQTTRLLRVLQSHEQIMISSGNALPPPAYGVICEMMYKGIRRFDNEPGGPWASPIVIVLNKNGVDIRLCIDYKLVNAITLMMEYAMPLVDDLLTELDASAFVCALGHFEWLRMSFGLKNAPMIYQRLIDNALWGYVQPKGGWEAFAERIRRVEIEAEDQRVRFSTYAEFEPTRLTKFDADRRALAESDPMQDFIDSPAADMFNTGEPDQSSWVPVFER</sequence>
<name>A0A9W6X7N0_9STRA</name>
<organism evidence="1 2">
    <name type="scientific">Phytophthora fragariaefolia</name>
    <dbReference type="NCBI Taxonomy" id="1490495"/>
    <lineage>
        <taxon>Eukaryota</taxon>
        <taxon>Sar</taxon>
        <taxon>Stramenopiles</taxon>
        <taxon>Oomycota</taxon>
        <taxon>Peronosporomycetes</taxon>
        <taxon>Peronosporales</taxon>
        <taxon>Peronosporaceae</taxon>
        <taxon>Phytophthora</taxon>
    </lineage>
</organism>
<protein>
    <submittedName>
        <fullName evidence="1">Unnamed protein product</fullName>
    </submittedName>
</protein>
<dbReference type="InterPro" id="IPR043502">
    <property type="entry name" value="DNA/RNA_pol_sf"/>
</dbReference>
<dbReference type="Gene3D" id="3.10.10.10">
    <property type="entry name" value="HIV Type 1 Reverse Transcriptase, subunit A, domain 1"/>
    <property type="match status" value="1"/>
</dbReference>
<dbReference type="OrthoDB" id="97558at2759"/>
<gene>
    <name evidence="1" type="ORF">Pfra01_000808000</name>
</gene>
<dbReference type="PANTHER" id="PTHR33064">
    <property type="entry name" value="POL PROTEIN"/>
    <property type="match status" value="1"/>
</dbReference>
<dbReference type="Proteomes" id="UP001165121">
    <property type="component" value="Unassembled WGS sequence"/>
</dbReference>
<reference evidence="1" key="1">
    <citation type="submission" date="2023-04" db="EMBL/GenBank/DDBJ databases">
        <title>Phytophthora fragariaefolia NBRC 109709.</title>
        <authorList>
            <person name="Ichikawa N."/>
            <person name="Sato H."/>
            <person name="Tonouchi N."/>
        </authorList>
    </citation>
    <scope>NUCLEOTIDE SEQUENCE</scope>
    <source>
        <strain evidence="1">NBRC 109709</strain>
    </source>
</reference>
<dbReference type="AlphaFoldDB" id="A0A9W6X7N0"/>
<evidence type="ECO:0000313" key="2">
    <source>
        <dbReference type="Proteomes" id="UP001165121"/>
    </source>
</evidence>
<dbReference type="InterPro" id="IPR051320">
    <property type="entry name" value="Viral_Replic_Matur_Polypro"/>
</dbReference>
<comment type="caution">
    <text evidence="1">The sequence shown here is derived from an EMBL/GenBank/DDBJ whole genome shotgun (WGS) entry which is preliminary data.</text>
</comment>
<accession>A0A9W6X7N0</accession>
<evidence type="ECO:0000313" key="1">
    <source>
        <dbReference type="EMBL" id="GMF33096.1"/>
    </source>
</evidence>
<dbReference type="PANTHER" id="PTHR33064:SF37">
    <property type="entry name" value="RIBONUCLEASE H"/>
    <property type="match status" value="1"/>
</dbReference>
<dbReference type="EMBL" id="BSXT01000726">
    <property type="protein sequence ID" value="GMF33096.1"/>
    <property type="molecule type" value="Genomic_DNA"/>
</dbReference>
<dbReference type="SUPFAM" id="SSF56672">
    <property type="entry name" value="DNA/RNA polymerases"/>
    <property type="match status" value="1"/>
</dbReference>
<proteinExistence type="predicted"/>